<dbReference type="HOGENOM" id="CLU_014841_4_1_9"/>
<keyword evidence="5" id="KW-0234">DNA repair</keyword>
<dbReference type="PATRIC" id="fig|931276.5.peg.4074"/>
<sequence length="358" mass="41592">MDLKEKIRDLPSVPGVYLMKDSLGSIIYVGKSKNLKNRVGSYFQNIKSRTPKVEKLIKNLKDFDYIITDTEFEAFMLECTLIMELKPRYNRLMKNPLSYTYIKIDLGEKYPSIEISSTNNQNEHTLYFGPYTNKNAAEKAIQCIKDFYKINCNYNYKNGTSCLNYSLNLCIGMCLDIAATTKQYENITFKVIASLNDTDNTLLKEIEEKMLIASEKFDFETATKYRDYMASVTYLTNNRKTIKFAEENNNIVMIEALNEHLIKLFLIKKSNVLFSKTYNMKDINVKQLNEIIKINIIHYFKTITSDSIEINKDEIDKTQIIHSYLQSSKCNYITIPENLLNLECNSELDALITKLLII</sequence>
<dbReference type="Proteomes" id="UP000011728">
    <property type="component" value="Chromosome"/>
</dbReference>
<dbReference type="RefSeq" id="WP_015394108.1">
    <property type="nucleotide sequence ID" value="NC_020291.1"/>
</dbReference>
<evidence type="ECO:0000259" key="7">
    <source>
        <dbReference type="PROSITE" id="PS50164"/>
    </source>
</evidence>
<dbReference type="EMBL" id="CP004121">
    <property type="protein sequence ID" value="AGF57796.1"/>
    <property type="molecule type" value="Genomic_DNA"/>
</dbReference>
<evidence type="ECO:0000256" key="3">
    <source>
        <dbReference type="ARBA" id="ARBA00022769"/>
    </source>
</evidence>
<organism evidence="8 9">
    <name type="scientific">Clostridium saccharoperbutylacetonicum N1-4(HMT)</name>
    <dbReference type="NCBI Taxonomy" id="931276"/>
    <lineage>
        <taxon>Bacteria</taxon>
        <taxon>Bacillati</taxon>
        <taxon>Bacillota</taxon>
        <taxon>Clostridia</taxon>
        <taxon>Eubacteriales</taxon>
        <taxon>Clostridiaceae</taxon>
        <taxon>Clostridium</taxon>
    </lineage>
</organism>
<keyword evidence="3" id="KW-0228">DNA excision</keyword>
<evidence type="ECO:0000313" key="8">
    <source>
        <dbReference type="EMBL" id="AGF57796.1"/>
    </source>
</evidence>
<dbReference type="KEGG" id="csr:Cspa_c40390"/>
<dbReference type="PROSITE" id="PS50151">
    <property type="entry name" value="UVR"/>
    <property type="match status" value="1"/>
</dbReference>
<keyword evidence="4" id="KW-0267">Excision nuclease</keyword>
<dbReference type="InterPro" id="IPR036876">
    <property type="entry name" value="UVR_dom_sf"/>
</dbReference>
<evidence type="ECO:0000259" key="6">
    <source>
        <dbReference type="PROSITE" id="PS50151"/>
    </source>
</evidence>
<dbReference type="GO" id="GO:0009380">
    <property type="term" value="C:excinuclease repair complex"/>
    <property type="evidence" value="ECO:0007669"/>
    <property type="project" value="TreeGrafter"/>
</dbReference>
<dbReference type="CDD" id="cd10434">
    <property type="entry name" value="GIY-YIG_UvrC_Cho"/>
    <property type="match status" value="1"/>
</dbReference>
<dbReference type="SUPFAM" id="SSF82771">
    <property type="entry name" value="GIY-YIG endonuclease"/>
    <property type="match status" value="1"/>
</dbReference>
<dbReference type="FunFam" id="3.40.1440.10:FF:000001">
    <property type="entry name" value="UvrABC system protein C"/>
    <property type="match status" value="1"/>
</dbReference>
<evidence type="ECO:0000256" key="5">
    <source>
        <dbReference type="ARBA" id="ARBA00023204"/>
    </source>
</evidence>
<feature type="domain" description="UVR" evidence="6">
    <location>
        <begin position="200"/>
        <end position="235"/>
    </location>
</feature>
<evidence type="ECO:0000313" key="9">
    <source>
        <dbReference type="Proteomes" id="UP000011728"/>
    </source>
</evidence>
<protein>
    <submittedName>
        <fullName evidence="8">UvrABC system protein C</fullName>
    </submittedName>
</protein>
<dbReference type="PROSITE" id="PS50164">
    <property type="entry name" value="GIY_YIG"/>
    <property type="match status" value="1"/>
</dbReference>
<dbReference type="Gene3D" id="3.40.1440.10">
    <property type="entry name" value="GIY-YIG endonuclease"/>
    <property type="match status" value="1"/>
</dbReference>
<dbReference type="SUPFAM" id="SSF46600">
    <property type="entry name" value="C-terminal UvrC-binding domain of UvrB"/>
    <property type="match status" value="1"/>
</dbReference>
<dbReference type="PANTHER" id="PTHR30562:SF1">
    <property type="entry name" value="UVRABC SYSTEM PROTEIN C"/>
    <property type="match status" value="1"/>
</dbReference>
<dbReference type="Pfam" id="PF01541">
    <property type="entry name" value="GIY-YIG"/>
    <property type="match status" value="1"/>
</dbReference>
<dbReference type="InterPro" id="IPR000305">
    <property type="entry name" value="GIY-YIG_endonuc"/>
</dbReference>
<gene>
    <name evidence="8" type="primary">uvrC1</name>
    <name evidence="8" type="ORF">Cspa_c40390</name>
</gene>
<dbReference type="GO" id="GO:0006289">
    <property type="term" value="P:nucleotide-excision repair"/>
    <property type="evidence" value="ECO:0007669"/>
    <property type="project" value="InterPro"/>
</dbReference>
<dbReference type="InterPro" id="IPR035901">
    <property type="entry name" value="GIY-YIG_endonuc_sf"/>
</dbReference>
<accession>M1MSW3</accession>
<dbReference type="PANTHER" id="PTHR30562">
    <property type="entry name" value="UVRC/OXIDOREDUCTASE"/>
    <property type="match status" value="1"/>
</dbReference>
<dbReference type="eggNOG" id="COG0322">
    <property type="taxonomic scope" value="Bacteria"/>
</dbReference>
<keyword evidence="9" id="KW-1185">Reference proteome</keyword>
<name>M1MSW3_9CLOT</name>
<dbReference type="InterPro" id="IPR050066">
    <property type="entry name" value="UvrABC_protein_C"/>
</dbReference>
<evidence type="ECO:0000256" key="4">
    <source>
        <dbReference type="ARBA" id="ARBA00022881"/>
    </source>
</evidence>
<dbReference type="InterPro" id="IPR001943">
    <property type="entry name" value="UVR_dom"/>
</dbReference>
<dbReference type="GO" id="GO:0004518">
    <property type="term" value="F:nuclease activity"/>
    <property type="evidence" value="ECO:0007669"/>
    <property type="project" value="UniProtKB-KW"/>
</dbReference>
<evidence type="ECO:0000256" key="2">
    <source>
        <dbReference type="ARBA" id="ARBA00022763"/>
    </source>
</evidence>
<keyword evidence="1" id="KW-0963">Cytoplasm</keyword>
<evidence type="ECO:0000256" key="1">
    <source>
        <dbReference type="ARBA" id="ARBA00022490"/>
    </source>
</evidence>
<feature type="domain" description="GIY-YIG" evidence="7">
    <location>
        <begin position="12"/>
        <end position="91"/>
    </location>
</feature>
<dbReference type="STRING" id="36745.CLSAP_38050"/>
<dbReference type="SMART" id="SM00465">
    <property type="entry name" value="GIYc"/>
    <property type="match status" value="1"/>
</dbReference>
<dbReference type="Pfam" id="PF02151">
    <property type="entry name" value="UVR"/>
    <property type="match status" value="1"/>
</dbReference>
<dbReference type="InterPro" id="IPR047296">
    <property type="entry name" value="GIY-YIG_UvrC_Cho"/>
</dbReference>
<keyword evidence="2" id="KW-0227">DNA damage</keyword>
<dbReference type="AlphaFoldDB" id="M1MSW3"/>
<reference evidence="8 9" key="1">
    <citation type="submission" date="2013-02" db="EMBL/GenBank/DDBJ databases">
        <title>Genome sequence of Clostridium saccharoperbutylacetonicum N1-4(HMT).</title>
        <authorList>
            <person name="Poehlein A."/>
            <person name="Daniel R."/>
        </authorList>
    </citation>
    <scope>NUCLEOTIDE SEQUENCE [LARGE SCALE GENOMIC DNA]</scope>
    <source>
        <strain evidence="9">N1-4(HMT)</strain>
    </source>
</reference>
<proteinExistence type="predicted"/>